<evidence type="ECO:0000313" key="2">
    <source>
        <dbReference type="EMBL" id="MVM34992.1"/>
    </source>
</evidence>
<dbReference type="EMBL" id="WPIN01000019">
    <property type="protein sequence ID" value="MVM34992.1"/>
    <property type="molecule type" value="Genomic_DNA"/>
</dbReference>
<proteinExistence type="predicted"/>
<evidence type="ECO:0000256" key="1">
    <source>
        <dbReference type="SAM" id="Phobius"/>
    </source>
</evidence>
<dbReference type="Proteomes" id="UP000436006">
    <property type="component" value="Unassembled WGS sequence"/>
</dbReference>
<organism evidence="2 3">
    <name type="scientific">Spirosoma arboris</name>
    <dbReference type="NCBI Taxonomy" id="2682092"/>
    <lineage>
        <taxon>Bacteria</taxon>
        <taxon>Pseudomonadati</taxon>
        <taxon>Bacteroidota</taxon>
        <taxon>Cytophagia</taxon>
        <taxon>Cytophagales</taxon>
        <taxon>Cytophagaceae</taxon>
        <taxon>Spirosoma</taxon>
    </lineage>
</organism>
<evidence type="ECO:0000313" key="3">
    <source>
        <dbReference type="Proteomes" id="UP000436006"/>
    </source>
</evidence>
<feature type="transmembrane region" description="Helical" evidence="1">
    <location>
        <begin position="90"/>
        <end position="109"/>
    </location>
</feature>
<keyword evidence="1" id="KW-1133">Transmembrane helix</keyword>
<keyword evidence="3" id="KW-1185">Reference proteome</keyword>
<dbReference type="RefSeq" id="WP_157589804.1">
    <property type="nucleotide sequence ID" value="NZ_WPIN01000019.1"/>
</dbReference>
<dbReference type="AlphaFoldDB" id="A0A7K1SMG2"/>
<protein>
    <submittedName>
        <fullName evidence="2">Uncharacterized protein</fullName>
    </submittedName>
</protein>
<gene>
    <name evidence="2" type="ORF">GO755_33500</name>
</gene>
<keyword evidence="1" id="KW-0472">Membrane</keyword>
<accession>A0A7K1SMG2</accession>
<reference evidence="2 3" key="1">
    <citation type="submission" date="2019-12" db="EMBL/GenBank/DDBJ databases">
        <title>Spirosoma sp. HMF4905 genome sequencing and assembly.</title>
        <authorList>
            <person name="Kang H."/>
            <person name="Cha I."/>
            <person name="Kim H."/>
            <person name="Joh K."/>
        </authorList>
    </citation>
    <scope>NUCLEOTIDE SEQUENCE [LARGE SCALE GENOMIC DNA]</scope>
    <source>
        <strain evidence="2 3">HMF4905</strain>
    </source>
</reference>
<keyword evidence="1" id="KW-0812">Transmembrane</keyword>
<comment type="caution">
    <text evidence="2">The sequence shown here is derived from an EMBL/GenBank/DDBJ whole genome shotgun (WGS) entry which is preliminary data.</text>
</comment>
<sequence length="117" mass="12611">MTSSTFLAQYGIAEQSLSPEVKDGINEVLRAGAKQAIEQLGQILQKEAQKRGIDTGTNTSTAAQEEAARIAKEEFDAQQAAAKKKKQQTILMYVAVGVTLLGVVIAIIITKKRKQHG</sequence>
<name>A0A7K1SMG2_9BACT</name>